<name>A0ABV4V4Z7_9BACL</name>
<keyword evidence="1 3" id="KW-0328">Glycosyltransferase</keyword>
<dbReference type="PANTHER" id="PTHR36540">
    <property type="entry name" value="PYRIMIDINE/PURINE NUCLEOSIDE PHOSPHORYLASE"/>
    <property type="match status" value="1"/>
</dbReference>
<comment type="function">
    <text evidence="3">Catalyzes the phosphorolysis of diverse nucleosides, yielding D-ribose 1-phosphate and the respective free bases. Can use uridine, adenosine, guanosine, cytidine, thymidine, inosine and xanthosine as substrates. Also catalyzes the reverse reactions.</text>
</comment>
<proteinExistence type="inferred from homology"/>
<dbReference type="Pfam" id="PF06865">
    <property type="entry name" value="Ppnp"/>
    <property type="match status" value="1"/>
</dbReference>
<reference evidence="4 5" key="1">
    <citation type="submission" date="2024-09" db="EMBL/GenBank/DDBJ databases">
        <authorList>
            <person name="Makale K.P.P."/>
            <person name="Makhzoum A."/>
            <person name="Rantong G."/>
            <person name="Rahube T.O."/>
        </authorList>
    </citation>
    <scope>NUCLEOTIDE SEQUENCE [LARGE SCALE GENOMIC DNA]</scope>
    <source>
        <strain evidence="4 5">KM_D13</strain>
    </source>
</reference>
<gene>
    <name evidence="3" type="primary">ppnP</name>
    <name evidence="4" type="ORF">ACEU3E_23550</name>
</gene>
<comment type="similarity">
    <text evidence="3">Belongs to the nucleoside phosphorylase PpnP family.</text>
</comment>
<dbReference type="PANTHER" id="PTHR36540:SF1">
    <property type="entry name" value="PYRIMIDINE_PURINE NUCLEOSIDE PHOSPHORYLASE"/>
    <property type="match status" value="1"/>
</dbReference>
<dbReference type="InterPro" id="IPR009664">
    <property type="entry name" value="Ppnp"/>
</dbReference>
<comment type="catalytic activity">
    <reaction evidence="3">
        <text>thymidine + phosphate = 2-deoxy-alpha-D-ribose 1-phosphate + thymine</text>
        <dbReference type="Rhea" id="RHEA:16037"/>
        <dbReference type="ChEBI" id="CHEBI:17748"/>
        <dbReference type="ChEBI" id="CHEBI:17821"/>
        <dbReference type="ChEBI" id="CHEBI:43474"/>
        <dbReference type="ChEBI" id="CHEBI:57259"/>
        <dbReference type="EC" id="2.4.2.2"/>
    </reaction>
</comment>
<comment type="catalytic activity">
    <reaction evidence="3">
        <text>cytidine + phosphate = cytosine + alpha-D-ribose 1-phosphate</text>
        <dbReference type="Rhea" id="RHEA:52540"/>
        <dbReference type="ChEBI" id="CHEBI:16040"/>
        <dbReference type="ChEBI" id="CHEBI:17562"/>
        <dbReference type="ChEBI" id="CHEBI:43474"/>
        <dbReference type="ChEBI" id="CHEBI:57720"/>
        <dbReference type="EC" id="2.4.2.2"/>
    </reaction>
</comment>
<comment type="catalytic activity">
    <reaction evidence="3">
        <text>xanthosine + phosphate = alpha-D-ribose 1-phosphate + xanthine</text>
        <dbReference type="Rhea" id="RHEA:27638"/>
        <dbReference type="ChEBI" id="CHEBI:17712"/>
        <dbReference type="ChEBI" id="CHEBI:18107"/>
        <dbReference type="ChEBI" id="CHEBI:43474"/>
        <dbReference type="ChEBI" id="CHEBI:57720"/>
        <dbReference type="EC" id="2.4.2.1"/>
    </reaction>
</comment>
<keyword evidence="2 3" id="KW-0808">Transferase</keyword>
<evidence type="ECO:0000256" key="3">
    <source>
        <dbReference type="HAMAP-Rule" id="MF_01537"/>
    </source>
</evidence>
<keyword evidence="5" id="KW-1185">Reference proteome</keyword>
<accession>A0ABV4V4Z7</accession>
<organism evidence="4 5">
    <name type="scientific">Paenibacillus oleatilyticus</name>
    <dbReference type="NCBI Taxonomy" id="2594886"/>
    <lineage>
        <taxon>Bacteria</taxon>
        <taxon>Bacillati</taxon>
        <taxon>Bacillota</taxon>
        <taxon>Bacilli</taxon>
        <taxon>Bacillales</taxon>
        <taxon>Paenibacillaceae</taxon>
        <taxon>Paenibacillus</taxon>
    </lineage>
</organism>
<dbReference type="CDD" id="cd20296">
    <property type="entry name" value="cupin_PpnP-like"/>
    <property type="match status" value="1"/>
</dbReference>
<evidence type="ECO:0000256" key="2">
    <source>
        <dbReference type="ARBA" id="ARBA00022679"/>
    </source>
</evidence>
<comment type="catalytic activity">
    <reaction evidence="3">
        <text>guanosine + phosphate = alpha-D-ribose 1-phosphate + guanine</text>
        <dbReference type="Rhea" id="RHEA:13233"/>
        <dbReference type="ChEBI" id="CHEBI:16235"/>
        <dbReference type="ChEBI" id="CHEBI:16750"/>
        <dbReference type="ChEBI" id="CHEBI:43474"/>
        <dbReference type="ChEBI" id="CHEBI:57720"/>
        <dbReference type="EC" id="2.4.2.1"/>
    </reaction>
</comment>
<comment type="catalytic activity">
    <reaction evidence="3">
        <text>uridine + phosphate = alpha-D-ribose 1-phosphate + uracil</text>
        <dbReference type="Rhea" id="RHEA:24388"/>
        <dbReference type="ChEBI" id="CHEBI:16704"/>
        <dbReference type="ChEBI" id="CHEBI:17568"/>
        <dbReference type="ChEBI" id="CHEBI:43474"/>
        <dbReference type="ChEBI" id="CHEBI:57720"/>
        <dbReference type="EC" id="2.4.2.2"/>
    </reaction>
</comment>
<sequence>MSQFENVTAVKKANIYFDGKVTSRTVIFADGTKKTLGIMLPGEYEFGTDTKEIMEIQAGELKVLLPGASEWLEINGTGEFKVPAGAKFKLDVRTVTDYCCSYISE</sequence>
<dbReference type="HAMAP" id="MF_01537">
    <property type="entry name" value="Nucleos_phosphorylase_PpnP"/>
    <property type="match status" value="1"/>
</dbReference>
<dbReference type="Proteomes" id="UP001575622">
    <property type="component" value="Unassembled WGS sequence"/>
</dbReference>
<comment type="catalytic activity">
    <reaction evidence="3">
        <text>inosine + phosphate = alpha-D-ribose 1-phosphate + hypoxanthine</text>
        <dbReference type="Rhea" id="RHEA:27646"/>
        <dbReference type="ChEBI" id="CHEBI:17368"/>
        <dbReference type="ChEBI" id="CHEBI:17596"/>
        <dbReference type="ChEBI" id="CHEBI:43474"/>
        <dbReference type="ChEBI" id="CHEBI:57720"/>
        <dbReference type="EC" id="2.4.2.1"/>
    </reaction>
</comment>
<dbReference type="SUPFAM" id="SSF51182">
    <property type="entry name" value="RmlC-like cupins"/>
    <property type="match status" value="1"/>
</dbReference>
<dbReference type="InterPro" id="IPR014710">
    <property type="entry name" value="RmlC-like_jellyroll"/>
</dbReference>
<dbReference type="Gene3D" id="2.60.120.10">
    <property type="entry name" value="Jelly Rolls"/>
    <property type="match status" value="1"/>
</dbReference>
<dbReference type="InterPro" id="IPR011051">
    <property type="entry name" value="RmlC_Cupin_sf"/>
</dbReference>
<evidence type="ECO:0000313" key="5">
    <source>
        <dbReference type="Proteomes" id="UP001575622"/>
    </source>
</evidence>
<dbReference type="EC" id="2.4.2.2" evidence="3"/>
<comment type="catalytic activity">
    <reaction evidence="3">
        <text>a purine D-ribonucleoside + phosphate = a purine nucleobase + alpha-D-ribose 1-phosphate</text>
        <dbReference type="Rhea" id="RHEA:19805"/>
        <dbReference type="ChEBI" id="CHEBI:26386"/>
        <dbReference type="ChEBI" id="CHEBI:43474"/>
        <dbReference type="ChEBI" id="CHEBI:57720"/>
        <dbReference type="ChEBI" id="CHEBI:142355"/>
        <dbReference type="EC" id="2.4.2.1"/>
    </reaction>
</comment>
<comment type="catalytic activity">
    <reaction evidence="3">
        <text>adenosine + phosphate = alpha-D-ribose 1-phosphate + adenine</text>
        <dbReference type="Rhea" id="RHEA:27642"/>
        <dbReference type="ChEBI" id="CHEBI:16335"/>
        <dbReference type="ChEBI" id="CHEBI:16708"/>
        <dbReference type="ChEBI" id="CHEBI:43474"/>
        <dbReference type="ChEBI" id="CHEBI:57720"/>
        <dbReference type="EC" id="2.4.2.1"/>
    </reaction>
</comment>
<comment type="caution">
    <text evidence="4">The sequence shown here is derived from an EMBL/GenBank/DDBJ whole genome shotgun (WGS) entry which is preliminary data.</text>
</comment>
<dbReference type="EMBL" id="JBHDLN010000013">
    <property type="protein sequence ID" value="MFB0845166.1"/>
    <property type="molecule type" value="Genomic_DNA"/>
</dbReference>
<dbReference type="RefSeq" id="WP_373955315.1">
    <property type="nucleotide sequence ID" value="NZ_JBHDLN010000013.1"/>
</dbReference>
<evidence type="ECO:0000256" key="1">
    <source>
        <dbReference type="ARBA" id="ARBA00022676"/>
    </source>
</evidence>
<dbReference type="EC" id="2.4.2.1" evidence="3"/>
<evidence type="ECO:0000313" key="4">
    <source>
        <dbReference type="EMBL" id="MFB0845166.1"/>
    </source>
</evidence>
<protein>
    <recommendedName>
        <fullName evidence="3">Pyrimidine/purine nucleoside phosphorylase</fullName>
        <ecNumber evidence="3">2.4.2.1</ecNumber>
        <ecNumber evidence="3">2.4.2.2</ecNumber>
    </recommendedName>
    <alternativeName>
        <fullName evidence="3">Adenosine phosphorylase</fullName>
    </alternativeName>
    <alternativeName>
        <fullName evidence="3">Cytidine phosphorylase</fullName>
    </alternativeName>
    <alternativeName>
        <fullName evidence="3">Guanosine phosphorylase</fullName>
    </alternativeName>
    <alternativeName>
        <fullName evidence="3">Inosine phosphorylase</fullName>
    </alternativeName>
    <alternativeName>
        <fullName evidence="3">Thymidine phosphorylase</fullName>
    </alternativeName>
    <alternativeName>
        <fullName evidence="3">Uridine phosphorylase</fullName>
    </alternativeName>
    <alternativeName>
        <fullName evidence="3">Xanthosine phosphorylase</fullName>
    </alternativeName>
</protein>